<comment type="similarity">
    <text evidence="1 7">Belongs to the class-I aminoacyl-tRNA synthetase family. Glutamate--tRNA ligase type 1 subfamily.</text>
</comment>
<feature type="domain" description="Aminoacyl-tRNA synthetase class I anticodon-binding" evidence="9">
    <location>
        <begin position="333"/>
        <end position="470"/>
    </location>
</feature>
<keyword evidence="11" id="KW-1185">Reference proteome</keyword>
<dbReference type="Proteomes" id="UP000198644">
    <property type="component" value="Unassembled WGS sequence"/>
</dbReference>
<organism evidence="10 11">
    <name type="scientific">Marinobacter daqiaonensis</name>
    <dbReference type="NCBI Taxonomy" id="650891"/>
    <lineage>
        <taxon>Bacteria</taxon>
        <taxon>Pseudomonadati</taxon>
        <taxon>Pseudomonadota</taxon>
        <taxon>Gammaproteobacteria</taxon>
        <taxon>Pseudomonadales</taxon>
        <taxon>Marinobacteraceae</taxon>
        <taxon>Marinobacter</taxon>
    </lineage>
</organism>
<dbReference type="InterPro" id="IPR000924">
    <property type="entry name" value="Glu/Gln-tRNA-synth"/>
</dbReference>
<dbReference type="EMBL" id="FOYW01000001">
    <property type="protein sequence ID" value="SFR49326.1"/>
    <property type="molecule type" value="Genomic_DNA"/>
</dbReference>
<evidence type="ECO:0000256" key="6">
    <source>
        <dbReference type="ARBA" id="ARBA00023146"/>
    </source>
</evidence>
<evidence type="ECO:0000256" key="5">
    <source>
        <dbReference type="ARBA" id="ARBA00022917"/>
    </source>
</evidence>
<proteinExistence type="inferred from homology"/>
<dbReference type="GO" id="GO:0005829">
    <property type="term" value="C:cytosol"/>
    <property type="evidence" value="ECO:0007669"/>
    <property type="project" value="TreeGrafter"/>
</dbReference>
<dbReference type="InterPro" id="IPR020058">
    <property type="entry name" value="Glu/Gln-tRNA-synth_Ib_cat-dom"/>
</dbReference>
<dbReference type="GO" id="GO:0005524">
    <property type="term" value="F:ATP binding"/>
    <property type="evidence" value="ECO:0007669"/>
    <property type="project" value="UniProtKB-UniRule"/>
</dbReference>
<comment type="catalytic activity">
    <reaction evidence="7">
        <text>tRNA(Glu) + L-glutamate + ATP = L-glutamyl-tRNA(Glu) + AMP + diphosphate</text>
        <dbReference type="Rhea" id="RHEA:23540"/>
        <dbReference type="Rhea" id="RHEA-COMP:9663"/>
        <dbReference type="Rhea" id="RHEA-COMP:9680"/>
        <dbReference type="ChEBI" id="CHEBI:29985"/>
        <dbReference type="ChEBI" id="CHEBI:30616"/>
        <dbReference type="ChEBI" id="CHEBI:33019"/>
        <dbReference type="ChEBI" id="CHEBI:78442"/>
        <dbReference type="ChEBI" id="CHEBI:78520"/>
        <dbReference type="ChEBI" id="CHEBI:456215"/>
        <dbReference type="EC" id="6.1.1.17"/>
    </reaction>
</comment>
<feature type="binding site" evidence="7">
    <location>
        <position position="252"/>
    </location>
    <ligand>
        <name>ATP</name>
        <dbReference type="ChEBI" id="CHEBI:30616"/>
    </ligand>
</feature>
<comment type="caution">
    <text evidence="7">Lacks conserved residue(s) required for the propagation of feature annotation.</text>
</comment>
<evidence type="ECO:0000256" key="7">
    <source>
        <dbReference type="HAMAP-Rule" id="MF_00022"/>
    </source>
</evidence>
<dbReference type="InterPro" id="IPR045462">
    <property type="entry name" value="aa-tRNA-synth_I_cd-bd"/>
</dbReference>
<dbReference type="GO" id="GO:0008270">
    <property type="term" value="F:zinc ion binding"/>
    <property type="evidence" value="ECO:0007669"/>
    <property type="project" value="InterPro"/>
</dbReference>
<dbReference type="AlphaFoldDB" id="A0A1I6H4A7"/>
<dbReference type="EC" id="6.1.1.17" evidence="7"/>
<evidence type="ECO:0000259" key="8">
    <source>
        <dbReference type="Pfam" id="PF00749"/>
    </source>
</evidence>
<evidence type="ECO:0000313" key="11">
    <source>
        <dbReference type="Proteomes" id="UP000198644"/>
    </source>
</evidence>
<dbReference type="PROSITE" id="PS00178">
    <property type="entry name" value="AA_TRNA_LIGASE_I"/>
    <property type="match status" value="1"/>
</dbReference>
<feature type="short sequence motif" description="'HIGH' region" evidence="7">
    <location>
        <begin position="9"/>
        <end position="19"/>
    </location>
</feature>
<dbReference type="PRINTS" id="PR00987">
    <property type="entry name" value="TRNASYNTHGLU"/>
</dbReference>
<dbReference type="InterPro" id="IPR004527">
    <property type="entry name" value="Glu-tRNA-ligase_bac/mito"/>
</dbReference>
<keyword evidence="5 7" id="KW-0648">Protein biosynthesis</keyword>
<dbReference type="SUPFAM" id="SSF52374">
    <property type="entry name" value="Nucleotidylyl transferase"/>
    <property type="match status" value="1"/>
</dbReference>
<evidence type="ECO:0000256" key="3">
    <source>
        <dbReference type="ARBA" id="ARBA00022741"/>
    </source>
</evidence>
<comment type="subcellular location">
    <subcellularLocation>
        <location evidence="7">Cytoplasm</location>
    </subcellularLocation>
</comment>
<comment type="subunit">
    <text evidence="7">Monomer.</text>
</comment>
<reference evidence="10 11" key="1">
    <citation type="submission" date="2016-10" db="EMBL/GenBank/DDBJ databases">
        <authorList>
            <person name="de Groot N.N."/>
        </authorList>
    </citation>
    <scope>NUCLEOTIDE SEQUENCE [LARGE SCALE GENOMIC DNA]</scope>
    <source>
        <strain evidence="10 11">CGMCC 1.9167</strain>
    </source>
</reference>
<dbReference type="InterPro" id="IPR014729">
    <property type="entry name" value="Rossmann-like_a/b/a_fold"/>
</dbReference>
<dbReference type="FunFam" id="3.40.50.620:FF:000045">
    <property type="entry name" value="Glutamate--tRNA ligase, mitochondrial"/>
    <property type="match status" value="1"/>
</dbReference>
<dbReference type="InterPro" id="IPR001412">
    <property type="entry name" value="aa-tRNA-synth_I_CS"/>
</dbReference>
<dbReference type="OrthoDB" id="9807503at2"/>
<keyword evidence="4 7" id="KW-0067">ATP-binding</keyword>
<protein>
    <recommendedName>
        <fullName evidence="7">Glutamate--tRNA ligase</fullName>
        <ecNumber evidence="7">6.1.1.17</ecNumber>
    </recommendedName>
    <alternativeName>
        <fullName evidence="7">Glutamyl-tRNA synthetase</fullName>
        <shortName evidence="7">GluRS</shortName>
    </alternativeName>
</protein>
<dbReference type="GO" id="GO:0006424">
    <property type="term" value="P:glutamyl-tRNA aminoacylation"/>
    <property type="evidence" value="ECO:0007669"/>
    <property type="project" value="UniProtKB-UniRule"/>
</dbReference>
<dbReference type="Gene3D" id="3.40.50.620">
    <property type="entry name" value="HUPs"/>
    <property type="match status" value="1"/>
</dbReference>
<dbReference type="HAMAP" id="MF_00022">
    <property type="entry name" value="Glu_tRNA_synth_type1"/>
    <property type="match status" value="1"/>
</dbReference>
<dbReference type="CDD" id="cd00808">
    <property type="entry name" value="GluRS_core"/>
    <property type="match status" value="1"/>
</dbReference>
<dbReference type="Pfam" id="PF00749">
    <property type="entry name" value="tRNA-synt_1c"/>
    <property type="match status" value="1"/>
</dbReference>
<dbReference type="InterPro" id="IPR020751">
    <property type="entry name" value="aa-tRNA-synth_I_codon-bd_sub2"/>
</dbReference>
<dbReference type="Pfam" id="PF19269">
    <property type="entry name" value="Anticodon_2"/>
    <property type="match status" value="1"/>
</dbReference>
<sequence>MTVRTRIAPSPTGDPHVGTAFVALFNLCFARQHGGEFILRIEDTDQARSTPESEQDIFRALRWLGLEWDEGPDVGGPHGPYRQSERKESYRQYAMDLVEKGHAFYCFRTPDELEAIREQRKAQGLNPGIKGDLELPADEVRRRLDSGEPYVIRMKVPDEGICRIDDMLRGVIEIDWSQVDCQILLKSDGMPTYHLANVVDDHLMGITHVLRGEEWINSAPKHQLLYQYFDWQMPVLCHLPLLRNPDKSKLSKRKNPTSINFYERMGFLPEAVTNYLGRMGWSMPDEREKFTLAEMIEHFDINRVSLGGPVFDVEKLRWLNGLWLREDLSEEAFVERLRNWWFNEDALQDLVPHVKGRAEVFSDVAPMASFMFSGMLDLKPEDFAHNKLDESQVRRVLQFTLWKLEAQRHWAKENIFADIKGLAKAMDQKMGDFMFPVFVAIAGTPNSWSVMDSMALLGPDMTRARLRHALNLLGGFSKKEGKRVEKEYAALVAE</sequence>
<dbReference type="PANTHER" id="PTHR43311:SF2">
    <property type="entry name" value="GLUTAMATE--TRNA LIGASE, MITOCHONDRIAL-RELATED"/>
    <property type="match status" value="1"/>
</dbReference>
<accession>A0A1I6H4A7</accession>
<evidence type="ECO:0000256" key="1">
    <source>
        <dbReference type="ARBA" id="ARBA00007894"/>
    </source>
</evidence>
<dbReference type="RefSeq" id="WP_092009199.1">
    <property type="nucleotide sequence ID" value="NZ_FOYW01000001.1"/>
</dbReference>
<dbReference type="InterPro" id="IPR033910">
    <property type="entry name" value="GluRS_core"/>
</dbReference>
<keyword evidence="3 7" id="KW-0547">Nucleotide-binding</keyword>
<dbReference type="Gene3D" id="1.10.10.350">
    <property type="match status" value="1"/>
</dbReference>
<dbReference type="InterPro" id="IPR008925">
    <property type="entry name" value="aa_tRNA-synth_I_cd-bd_sf"/>
</dbReference>
<dbReference type="GO" id="GO:0000049">
    <property type="term" value="F:tRNA binding"/>
    <property type="evidence" value="ECO:0007669"/>
    <property type="project" value="InterPro"/>
</dbReference>
<dbReference type="InterPro" id="IPR049940">
    <property type="entry name" value="GluQ/Sye"/>
</dbReference>
<dbReference type="SUPFAM" id="SSF48163">
    <property type="entry name" value="An anticodon-binding domain of class I aminoacyl-tRNA synthetases"/>
    <property type="match status" value="1"/>
</dbReference>
<gene>
    <name evidence="7" type="primary">gltX</name>
    <name evidence="10" type="ORF">SAMN05216203_0868</name>
</gene>
<evidence type="ECO:0000313" key="10">
    <source>
        <dbReference type="EMBL" id="SFR49326.1"/>
    </source>
</evidence>
<comment type="function">
    <text evidence="7">Catalyzes the attachment of glutamate to tRNA(Glu) in a two-step reaction: glutamate is first activated by ATP to form Glu-AMP and then transferred to the acceptor end of tRNA(Glu).</text>
</comment>
<evidence type="ECO:0000259" key="9">
    <source>
        <dbReference type="Pfam" id="PF19269"/>
    </source>
</evidence>
<dbReference type="PANTHER" id="PTHR43311">
    <property type="entry name" value="GLUTAMATE--TRNA LIGASE"/>
    <property type="match status" value="1"/>
</dbReference>
<keyword evidence="2 7" id="KW-0436">Ligase</keyword>
<name>A0A1I6H4A7_9GAMM</name>
<dbReference type="STRING" id="650891.SAMN05216203_0868"/>
<feature type="short sequence motif" description="'KMSKS' region" evidence="7">
    <location>
        <begin position="249"/>
        <end position="253"/>
    </location>
</feature>
<keyword evidence="6 7" id="KW-0030">Aminoacyl-tRNA synthetase</keyword>
<dbReference type="NCBIfam" id="TIGR00464">
    <property type="entry name" value="gltX_bact"/>
    <property type="match status" value="1"/>
</dbReference>
<dbReference type="GO" id="GO:0004818">
    <property type="term" value="F:glutamate-tRNA ligase activity"/>
    <property type="evidence" value="ECO:0007669"/>
    <property type="project" value="UniProtKB-UniRule"/>
</dbReference>
<evidence type="ECO:0000256" key="4">
    <source>
        <dbReference type="ARBA" id="ARBA00022840"/>
    </source>
</evidence>
<keyword evidence="7" id="KW-0963">Cytoplasm</keyword>
<feature type="domain" description="Glutamyl/glutaminyl-tRNA synthetase class Ib catalytic" evidence="8">
    <location>
        <begin position="3"/>
        <end position="318"/>
    </location>
</feature>
<evidence type="ECO:0000256" key="2">
    <source>
        <dbReference type="ARBA" id="ARBA00022598"/>
    </source>
</evidence>